<dbReference type="Proteomes" id="UP001206925">
    <property type="component" value="Unassembled WGS sequence"/>
</dbReference>
<dbReference type="AlphaFoldDB" id="A0AAD5BW30"/>
<feature type="non-terminal residue" evidence="2">
    <location>
        <position position="1"/>
    </location>
</feature>
<keyword evidence="3" id="KW-1185">Reference proteome</keyword>
<evidence type="ECO:0000313" key="3">
    <source>
        <dbReference type="Proteomes" id="UP001206925"/>
    </source>
</evidence>
<proteinExistence type="predicted"/>
<dbReference type="InterPro" id="IPR028045">
    <property type="entry name" value="HROB"/>
</dbReference>
<organism evidence="2 3">
    <name type="scientific">Ambrosia artemisiifolia</name>
    <name type="common">Common ragweed</name>
    <dbReference type="NCBI Taxonomy" id="4212"/>
    <lineage>
        <taxon>Eukaryota</taxon>
        <taxon>Viridiplantae</taxon>
        <taxon>Streptophyta</taxon>
        <taxon>Embryophyta</taxon>
        <taxon>Tracheophyta</taxon>
        <taxon>Spermatophyta</taxon>
        <taxon>Magnoliopsida</taxon>
        <taxon>eudicotyledons</taxon>
        <taxon>Gunneridae</taxon>
        <taxon>Pentapetalae</taxon>
        <taxon>asterids</taxon>
        <taxon>campanulids</taxon>
        <taxon>Asterales</taxon>
        <taxon>Asteraceae</taxon>
        <taxon>Asteroideae</taxon>
        <taxon>Heliantheae alliance</taxon>
        <taxon>Heliantheae</taxon>
        <taxon>Ambrosia</taxon>
    </lineage>
</organism>
<dbReference type="EMBL" id="JAMZMK010010763">
    <property type="protein sequence ID" value="KAI7730505.1"/>
    <property type="molecule type" value="Genomic_DNA"/>
</dbReference>
<gene>
    <name evidence="2" type="ORF">M8C21_007095</name>
</gene>
<sequence length="210" mass="22713">QVVAVIKSCTPNGLGDMTVALKDPTGTASGTIHHKVLTEGDFRKGICVGSVLILQKVSVFSPSRSTHYLNITKRNLVKVFYKDGGSSQKQTFHETIDASPHYGFPSEDSVQGTPALASAFNLERGAEGITNRMKRSKTNNEQENMNCTSTTNKGTNLEVAIDKETLKEANAIENVGPLSEGSATGFEGVKALLPDWTEEQLLELAVWEDN</sequence>
<accession>A0AAD5BW30</accession>
<reference evidence="2" key="1">
    <citation type="submission" date="2022-06" db="EMBL/GenBank/DDBJ databases">
        <title>Uncovering the hologenomic basis of an extraordinary plant invasion.</title>
        <authorList>
            <person name="Bieker V.C."/>
            <person name="Martin M.D."/>
            <person name="Gilbert T."/>
            <person name="Hodgins K."/>
            <person name="Battlay P."/>
            <person name="Petersen B."/>
            <person name="Wilson J."/>
        </authorList>
    </citation>
    <scope>NUCLEOTIDE SEQUENCE</scope>
    <source>
        <strain evidence="2">AA19_3_7</strain>
        <tissue evidence="2">Leaf</tissue>
    </source>
</reference>
<feature type="domain" description="Homologous recombination OB-fold protein OB-fold" evidence="1">
    <location>
        <begin position="1"/>
        <end position="82"/>
    </location>
</feature>
<dbReference type="InterPro" id="IPR058570">
    <property type="entry name" value="HROB_OB"/>
</dbReference>
<evidence type="ECO:0000259" key="1">
    <source>
        <dbReference type="Pfam" id="PF15072"/>
    </source>
</evidence>
<comment type="caution">
    <text evidence="2">The sequence shown here is derived from an EMBL/GenBank/DDBJ whole genome shotgun (WGS) entry which is preliminary data.</text>
</comment>
<dbReference type="GO" id="GO:0000725">
    <property type="term" value="P:recombinational repair"/>
    <property type="evidence" value="ECO:0007669"/>
    <property type="project" value="InterPro"/>
</dbReference>
<dbReference type="PANTHER" id="PTHR14523">
    <property type="entry name" value="UNCHARACTERIZED PROTEIN C17ORF53 HOMOLOG"/>
    <property type="match status" value="1"/>
</dbReference>
<name>A0AAD5BW30_AMBAR</name>
<protein>
    <recommendedName>
        <fullName evidence="1">Homologous recombination OB-fold protein OB-fold domain-containing protein</fullName>
    </recommendedName>
</protein>
<dbReference type="PANTHER" id="PTHR14523:SF1">
    <property type="entry name" value="HOMOLOGOUS RECOMBINATION OB-FOLD PROTEIN"/>
    <property type="match status" value="1"/>
</dbReference>
<evidence type="ECO:0000313" key="2">
    <source>
        <dbReference type="EMBL" id="KAI7730505.1"/>
    </source>
</evidence>
<dbReference type="Pfam" id="PF15072">
    <property type="entry name" value="HROB"/>
    <property type="match status" value="1"/>
</dbReference>